<reference evidence="3 4" key="1">
    <citation type="submission" date="2017-09" db="EMBL/GenBank/DDBJ databases">
        <title>Arcobacter canalis sp. nov., a new species isolated from a water canal contaminated with urban sewage.</title>
        <authorList>
            <person name="Perez-Cataluna A."/>
            <person name="Salas-Masso N."/>
            <person name="Figueras M.J."/>
        </authorList>
    </citation>
    <scope>NUCLEOTIDE SEQUENCE [LARGE SCALE GENOMIC DNA]</scope>
    <source>
        <strain evidence="3 4">F98-3</strain>
    </source>
</reference>
<name>A0A2G1DIN1_9BACT</name>
<dbReference type="RefSeq" id="WP_099342196.1">
    <property type="nucleotide sequence ID" value="NZ_CP032098.1"/>
</dbReference>
<keyword evidence="4" id="KW-1185">Reference proteome</keyword>
<gene>
    <name evidence="2" type="ORF">AMOL_0871</name>
    <name evidence="3" type="ORF">CPU12_06025</name>
</gene>
<feature type="signal peptide" evidence="1">
    <location>
        <begin position="1"/>
        <end position="20"/>
    </location>
</feature>
<evidence type="ECO:0000313" key="3">
    <source>
        <dbReference type="EMBL" id="PHO18274.1"/>
    </source>
</evidence>
<dbReference type="Proteomes" id="UP000221222">
    <property type="component" value="Unassembled WGS sequence"/>
</dbReference>
<dbReference type="EMBL" id="NXFY01000007">
    <property type="protein sequence ID" value="PHO18274.1"/>
    <property type="molecule type" value="Genomic_DNA"/>
</dbReference>
<dbReference type="AlphaFoldDB" id="A0A2G1DIN1"/>
<evidence type="ECO:0000313" key="4">
    <source>
        <dbReference type="Proteomes" id="UP000221222"/>
    </source>
</evidence>
<dbReference type="KEGG" id="amol:AMOL_0871"/>
<proteinExistence type="predicted"/>
<dbReference type="Proteomes" id="UP000262712">
    <property type="component" value="Chromosome"/>
</dbReference>
<accession>A0A2G1DIN1</accession>
<sequence length="535" mass="62648">MYLKRLISLFFIVVFFVGCSNTQLNNTAMKKAHKNLGEVAIISYKGAYKIKYKSKVEPNICKKNMDYLFSQIFNKTKDFVDDFKLGDVKVKNFDFKSKVKNLLVIRPYEYVSTSAYTCDANSFVIDVFLYNSENLTKNWTKTNKGNLRQIHDLPSHKLIWMKQITINFNNYNKNSQINKMQELFPIIIKGLQKDGIIKSINKEEIKKLSIQRSLKRVDCIPYTKNFTIRSSKNILCLGNLGFSNIKLNRKVSNSNVINASNGLYEYSLDNSSCKNIVTSFSVGNNDNSTVSFKNTYKEQILDFYNNKCVVKNKSNINFLECTKNDKTQYFLENSKKIKNKIYEKYLIQVDNMCFNSIYNNFDSKEKLWRTPYGYNSEGWNAFGINKYTKTKYDKDGFNYNGWNKQGINKYTKTKYDKDGFSLNGENIYGVDKDGWSSKLKKFIKMKRKTDKSFNIITFKSVAKNKIYNRSFYDKYYILMTKNGTRLIGEKRYPKLGIIKKYYFVKSDGKEVINFKQKGSRLSNDIKLEKIVEEKI</sequence>
<evidence type="ECO:0000313" key="2">
    <source>
        <dbReference type="EMBL" id="AXX91865.1"/>
    </source>
</evidence>
<evidence type="ECO:0000313" key="5">
    <source>
        <dbReference type="Proteomes" id="UP000262712"/>
    </source>
</evidence>
<feature type="chain" id="PRO_5044573570" evidence="1">
    <location>
        <begin position="21"/>
        <end position="535"/>
    </location>
</feature>
<keyword evidence="1" id="KW-0732">Signal</keyword>
<dbReference type="EMBL" id="CP032098">
    <property type="protein sequence ID" value="AXX91865.1"/>
    <property type="molecule type" value="Genomic_DNA"/>
</dbReference>
<protein>
    <submittedName>
        <fullName evidence="3">Uncharacterized protein</fullName>
    </submittedName>
</protein>
<reference evidence="2 5" key="2">
    <citation type="submission" date="2018-08" db="EMBL/GenBank/DDBJ databases">
        <title>Complete genome of the Arcobacter molluscorum type strain LMG 25693.</title>
        <authorList>
            <person name="Miller W.G."/>
            <person name="Yee E."/>
            <person name="Bono J.L."/>
        </authorList>
    </citation>
    <scope>NUCLEOTIDE SEQUENCE [LARGE SCALE GENOMIC DNA]</scope>
    <source>
        <strain evidence="2 5">CECT 7696</strain>
    </source>
</reference>
<organism evidence="3 4">
    <name type="scientific">Malaciobacter molluscorum LMG 25693</name>
    <dbReference type="NCBI Taxonomy" id="870501"/>
    <lineage>
        <taxon>Bacteria</taxon>
        <taxon>Pseudomonadati</taxon>
        <taxon>Campylobacterota</taxon>
        <taxon>Epsilonproteobacteria</taxon>
        <taxon>Campylobacterales</taxon>
        <taxon>Arcobacteraceae</taxon>
        <taxon>Malaciobacter</taxon>
    </lineage>
</organism>
<evidence type="ECO:0000256" key="1">
    <source>
        <dbReference type="SAM" id="SignalP"/>
    </source>
</evidence>
<dbReference type="PROSITE" id="PS51257">
    <property type="entry name" value="PROKAR_LIPOPROTEIN"/>
    <property type="match status" value="1"/>
</dbReference>